<proteinExistence type="predicted"/>
<dbReference type="Proteomes" id="UP001500542">
    <property type="component" value="Unassembled WGS sequence"/>
</dbReference>
<dbReference type="PANTHER" id="PTHR43162">
    <property type="match status" value="1"/>
</dbReference>
<keyword evidence="2" id="KW-1185">Reference proteome</keyword>
<dbReference type="Gene3D" id="3.40.50.720">
    <property type="entry name" value="NAD(P)-binding Rossmann-like Domain"/>
    <property type="match status" value="1"/>
</dbReference>
<accession>A0ABN1R4X5</accession>
<dbReference type="SUPFAM" id="SSF51735">
    <property type="entry name" value="NAD(P)-binding Rossmann-fold domains"/>
    <property type="match status" value="1"/>
</dbReference>
<dbReference type="RefSeq" id="WP_343975742.1">
    <property type="nucleotide sequence ID" value="NZ_BAAAHK010000013.1"/>
</dbReference>
<dbReference type="EMBL" id="BAAAHK010000013">
    <property type="protein sequence ID" value="GAA0951646.1"/>
    <property type="molecule type" value="Genomic_DNA"/>
</dbReference>
<evidence type="ECO:0000313" key="2">
    <source>
        <dbReference type="Proteomes" id="UP001500542"/>
    </source>
</evidence>
<gene>
    <name evidence="1" type="ORF">GCM10009554_53460</name>
</gene>
<name>A0ABN1R4X5_9ACTN</name>
<dbReference type="InterPro" id="IPR051604">
    <property type="entry name" value="Ergot_Alk_Oxidoreductase"/>
</dbReference>
<organism evidence="1 2">
    <name type="scientific">Kribbella koreensis</name>
    <dbReference type="NCBI Taxonomy" id="57909"/>
    <lineage>
        <taxon>Bacteria</taxon>
        <taxon>Bacillati</taxon>
        <taxon>Actinomycetota</taxon>
        <taxon>Actinomycetes</taxon>
        <taxon>Propionibacteriales</taxon>
        <taxon>Kribbellaceae</taxon>
        <taxon>Kribbella</taxon>
    </lineage>
</organism>
<comment type="caution">
    <text evidence="1">The sequence shown here is derived from an EMBL/GenBank/DDBJ whole genome shotgun (WGS) entry which is preliminary data.</text>
</comment>
<dbReference type="InterPro" id="IPR036291">
    <property type="entry name" value="NAD(P)-bd_dom_sf"/>
</dbReference>
<dbReference type="Gene3D" id="3.90.25.10">
    <property type="entry name" value="UDP-galactose 4-epimerase, domain 1"/>
    <property type="match status" value="1"/>
</dbReference>
<sequence>MTKILVTGATGNVGRELIRQLPAADVRPFSRQTGGDLSKVESLRDALDGVDTVFLIWPFLTADAAPAVLEEVGRGRRVVYLSSSGVAEGHGDPINRMHAELEALVEGAAASWTILRANTIASNARGWAAQVRSTGVVRGPDIPATAVVHERDIAAVAARALTSADLDGQRLILTGPAVVSRAEQVAAIGTALGRELRFEPVAAGDARAQMLADGRPAALVEALLANVGRPPSTLITATVEEVSGRAARSFGEWAAEHVDEFRQKR</sequence>
<evidence type="ECO:0000313" key="1">
    <source>
        <dbReference type="EMBL" id="GAA0951646.1"/>
    </source>
</evidence>
<protein>
    <submittedName>
        <fullName evidence="1">NAD(P)H-binding protein</fullName>
    </submittedName>
</protein>
<reference evidence="1 2" key="1">
    <citation type="journal article" date="2019" name="Int. J. Syst. Evol. Microbiol.">
        <title>The Global Catalogue of Microorganisms (GCM) 10K type strain sequencing project: providing services to taxonomists for standard genome sequencing and annotation.</title>
        <authorList>
            <consortium name="The Broad Institute Genomics Platform"/>
            <consortium name="The Broad Institute Genome Sequencing Center for Infectious Disease"/>
            <person name="Wu L."/>
            <person name="Ma J."/>
        </authorList>
    </citation>
    <scope>NUCLEOTIDE SEQUENCE [LARGE SCALE GENOMIC DNA]</scope>
    <source>
        <strain evidence="1 2">JCM 10977</strain>
    </source>
</reference>
<dbReference type="PANTHER" id="PTHR43162:SF1">
    <property type="entry name" value="PRESTALK A DIFFERENTIATION PROTEIN A"/>
    <property type="match status" value="1"/>
</dbReference>